<dbReference type="RefSeq" id="WP_239672787.1">
    <property type="nucleotide sequence ID" value="NZ_CP049742.1"/>
</dbReference>
<dbReference type="KEGG" id="mcui:G8O30_14795"/>
<dbReference type="InterPro" id="IPR024726">
    <property type="entry name" value="FhuF_C"/>
</dbReference>
<evidence type="ECO:0000259" key="1">
    <source>
        <dbReference type="Pfam" id="PF11575"/>
    </source>
</evidence>
<feature type="domain" description="Ferric siderophore reductase C-terminal" evidence="1">
    <location>
        <begin position="218"/>
        <end position="236"/>
    </location>
</feature>
<dbReference type="Proteomes" id="UP000593626">
    <property type="component" value="Chromosome"/>
</dbReference>
<dbReference type="AlphaFoldDB" id="A0A7S8CDR5"/>
<dbReference type="Pfam" id="PF11575">
    <property type="entry name" value="FhuF_C"/>
    <property type="match status" value="1"/>
</dbReference>
<dbReference type="GO" id="GO:0051537">
    <property type="term" value="F:2 iron, 2 sulfur cluster binding"/>
    <property type="evidence" value="ECO:0007669"/>
    <property type="project" value="InterPro"/>
</dbReference>
<keyword evidence="3" id="KW-1185">Reference proteome</keyword>
<gene>
    <name evidence="2" type="ORF">G8O30_14795</name>
</gene>
<evidence type="ECO:0000313" key="2">
    <source>
        <dbReference type="EMBL" id="QPC48105.1"/>
    </source>
</evidence>
<organism evidence="2 3">
    <name type="scientific">Mangrovibacillus cuniculi</name>
    <dbReference type="NCBI Taxonomy" id="2593652"/>
    <lineage>
        <taxon>Bacteria</taxon>
        <taxon>Bacillati</taxon>
        <taxon>Bacillota</taxon>
        <taxon>Bacilli</taxon>
        <taxon>Bacillales</taxon>
        <taxon>Bacillaceae</taxon>
        <taxon>Mangrovibacillus</taxon>
    </lineage>
</organism>
<reference evidence="2 3" key="1">
    <citation type="submission" date="2019-07" db="EMBL/GenBank/DDBJ databases">
        <title>Genome sequence of 2 isolates from Red Sea Mangroves.</title>
        <authorList>
            <person name="Sefrji F."/>
            <person name="Michoud G."/>
            <person name="Merlino G."/>
            <person name="Daffonchio D."/>
        </authorList>
    </citation>
    <scope>NUCLEOTIDE SEQUENCE [LARGE SCALE GENOMIC DNA]</scope>
    <source>
        <strain evidence="2 3">R1DC41</strain>
    </source>
</reference>
<protein>
    <submittedName>
        <fullName evidence="2">(2Fe-2S)-binding protein</fullName>
    </submittedName>
</protein>
<dbReference type="EMBL" id="CP049742">
    <property type="protein sequence ID" value="QPC48105.1"/>
    <property type="molecule type" value="Genomic_DNA"/>
</dbReference>
<proteinExistence type="predicted"/>
<name>A0A7S8CDR5_9BACI</name>
<accession>A0A7S8CDR5</accession>
<sequence>MGSDHQFVLNQFYSSTSKKEDLVMSITLKEFCERPDLRKIIMDQYSASIQAEAEDVTGAYIAGWLGSLTAAFTHLRMFHEESMNIDLGAIEMEFYPSNHHTNYFLHFHYDIQPSESKPTFEQFFSCTITPVLKAIEEESRIRLDYLWKLVIPGIFWAEKSWVKHDIFSKLQDQIEETINEIHALPPEVFSLKKNPYLHEFVELENPWDPEGKLWRKPVCCLAYKTANHGYCYTCPRMKPADRAEKYHQIREQLKEKKEA</sequence>
<evidence type="ECO:0000313" key="3">
    <source>
        <dbReference type="Proteomes" id="UP000593626"/>
    </source>
</evidence>